<accession>A0A4U5PD08</accession>
<reference evidence="3 4" key="1">
    <citation type="journal article" date="2015" name="Genome Biol.">
        <title>Comparative genomics of Steinernema reveals deeply conserved gene regulatory networks.</title>
        <authorList>
            <person name="Dillman A.R."/>
            <person name="Macchietto M."/>
            <person name="Porter C.F."/>
            <person name="Rogers A."/>
            <person name="Williams B."/>
            <person name="Antoshechkin I."/>
            <person name="Lee M.M."/>
            <person name="Goodwin Z."/>
            <person name="Lu X."/>
            <person name="Lewis E.E."/>
            <person name="Goodrich-Blair H."/>
            <person name="Stock S.P."/>
            <person name="Adams B.J."/>
            <person name="Sternberg P.W."/>
            <person name="Mortazavi A."/>
        </authorList>
    </citation>
    <scope>NUCLEOTIDE SEQUENCE [LARGE SCALE GENOMIC DNA]</scope>
    <source>
        <strain evidence="3 4">ALL</strain>
    </source>
</reference>
<comment type="catalytic activity">
    <reaction evidence="1">
        <text>O-phospho-L-threonyl-[protein] + H2O = L-threonyl-[protein] + phosphate</text>
        <dbReference type="Rhea" id="RHEA:47004"/>
        <dbReference type="Rhea" id="RHEA-COMP:11060"/>
        <dbReference type="Rhea" id="RHEA-COMP:11605"/>
        <dbReference type="ChEBI" id="CHEBI:15377"/>
        <dbReference type="ChEBI" id="CHEBI:30013"/>
        <dbReference type="ChEBI" id="CHEBI:43474"/>
        <dbReference type="ChEBI" id="CHEBI:61977"/>
        <dbReference type="EC" id="3.1.3.16"/>
    </reaction>
</comment>
<dbReference type="SUPFAM" id="SSF56300">
    <property type="entry name" value="Metallo-dependent phosphatases"/>
    <property type="match status" value="1"/>
</dbReference>
<dbReference type="STRING" id="34508.A0A4U5PD08"/>
<comment type="caution">
    <text evidence="3">The sequence shown here is derived from an EMBL/GenBank/DDBJ whole genome shotgun (WGS) entry which is preliminary data.</text>
</comment>
<dbReference type="Gene3D" id="3.60.21.10">
    <property type="match status" value="1"/>
</dbReference>
<evidence type="ECO:0000313" key="4">
    <source>
        <dbReference type="Proteomes" id="UP000298663"/>
    </source>
</evidence>
<dbReference type="EC" id="3.1.3.16" evidence="1"/>
<evidence type="ECO:0000256" key="1">
    <source>
        <dbReference type="RuleBase" id="RU004273"/>
    </source>
</evidence>
<proteinExistence type="inferred from homology"/>
<dbReference type="Pfam" id="PF00149">
    <property type="entry name" value="Metallophos"/>
    <property type="match status" value="1"/>
</dbReference>
<keyword evidence="1" id="KW-0378">Hydrolase</keyword>
<dbReference type="AlphaFoldDB" id="A0A4U5PD08"/>
<protein>
    <recommendedName>
        <fullName evidence="1">Serine/threonine-protein phosphatase</fullName>
        <ecNumber evidence="1">3.1.3.16</ecNumber>
    </recommendedName>
</protein>
<reference evidence="3 4" key="2">
    <citation type="journal article" date="2019" name="G3 (Bethesda)">
        <title>Hybrid Assembly of the Genome of the Entomopathogenic Nematode Steinernema carpocapsae Identifies the X-Chromosome.</title>
        <authorList>
            <person name="Serra L."/>
            <person name="Macchietto M."/>
            <person name="Macias-Munoz A."/>
            <person name="McGill C.J."/>
            <person name="Rodriguez I.M."/>
            <person name="Rodriguez B."/>
            <person name="Murad R."/>
            <person name="Mortazavi A."/>
        </authorList>
    </citation>
    <scope>NUCLEOTIDE SEQUENCE [LARGE SCALE GENOMIC DNA]</scope>
    <source>
        <strain evidence="3 4">ALL</strain>
    </source>
</reference>
<dbReference type="GO" id="GO:0005634">
    <property type="term" value="C:nucleus"/>
    <property type="evidence" value="ECO:0007669"/>
    <property type="project" value="TreeGrafter"/>
</dbReference>
<dbReference type="InterPro" id="IPR029052">
    <property type="entry name" value="Metallo-depent_PP-like"/>
</dbReference>
<evidence type="ECO:0000313" key="3">
    <source>
        <dbReference type="EMBL" id="TKR94113.1"/>
    </source>
</evidence>
<feature type="domain" description="Serine/threonine specific protein phosphatases" evidence="2">
    <location>
        <begin position="141"/>
        <end position="146"/>
    </location>
</feature>
<evidence type="ECO:0000259" key="2">
    <source>
        <dbReference type="PROSITE" id="PS00125"/>
    </source>
</evidence>
<dbReference type="PANTHER" id="PTHR11668">
    <property type="entry name" value="SERINE/THREONINE PROTEIN PHOSPHATASE"/>
    <property type="match status" value="1"/>
</dbReference>
<gene>
    <name evidence="3" type="ORF">L596_008443</name>
</gene>
<dbReference type="GO" id="GO:0005737">
    <property type="term" value="C:cytoplasm"/>
    <property type="evidence" value="ECO:0007669"/>
    <property type="project" value="TreeGrafter"/>
</dbReference>
<dbReference type="SMART" id="SM00156">
    <property type="entry name" value="PP2Ac"/>
    <property type="match status" value="1"/>
</dbReference>
<comment type="similarity">
    <text evidence="1">Belongs to the PPP phosphatase family.</text>
</comment>
<dbReference type="PROSITE" id="PS00125">
    <property type="entry name" value="SER_THR_PHOSPHATASE"/>
    <property type="match status" value="1"/>
</dbReference>
<keyword evidence="4" id="KW-1185">Reference proteome</keyword>
<dbReference type="EMBL" id="AZBU02000002">
    <property type="protein sequence ID" value="TKR94113.1"/>
    <property type="molecule type" value="Genomic_DNA"/>
</dbReference>
<dbReference type="Proteomes" id="UP000298663">
    <property type="component" value="Unassembled WGS sequence"/>
</dbReference>
<dbReference type="GO" id="GO:0004722">
    <property type="term" value="F:protein serine/threonine phosphatase activity"/>
    <property type="evidence" value="ECO:0007669"/>
    <property type="project" value="UniProtKB-EC"/>
</dbReference>
<dbReference type="OrthoDB" id="5840512at2759"/>
<dbReference type="InterPro" id="IPR050341">
    <property type="entry name" value="PP1_catalytic_subunit"/>
</dbReference>
<organism evidence="3 4">
    <name type="scientific">Steinernema carpocapsae</name>
    <name type="common">Entomopathogenic nematode</name>
    <dbReference type="NCBI Taxonomy" id="34508"/>
    <lineage>
        <taxon>Eukaryota</taxon>
        <taxon>Metazoa</taxon>
        <taxon>Ecdysozoa</taxon>
        <taxon>Nematoda</taxon>
        <taxon>Chromadorea</taxon>
        <taxon>Rhabditida</taxon>
        <taxon>Tylenchina</taxon>
        <taxon>Panagrolaimomorpha</taxon>
        <taxon>Strongyloidoidea</taxon>
        <taxon>Steinernematidae</taxon>
        <taxon>Steinernema</taxon>
    </lineage>
</organism>
<sequence>MFKKLAKNIRQFGTASSSKEKLKYNLDEFLARHLNFTDDRLMYTPEEILALVERAREVLKAESTLVEVPLPVVIVGDIHGQYSDLHRIFAMVGARNETHPGSLCSRYLFLGDYVDRGVCSLEVICCLLVHKIYYPKMFYLIRGNHEHQSINRVYGFYEEIESRFEQPHADTIYNALNDLFALLPLAALVAGRILCMHGGICSEVKSLEDIRKIKRPLHEPSVHEVACDLLWADPMLDLSGFVPNPMRGISVFFGEDALENMCNQLKVDMVVRGHQVMQNGIGFYCGRKLVTLFSAPRYYPEKNNKAAVLTISKEGRIGTMLLSPTSKLFQGPTKFREMFDRSEPETSYTERTVSAESLTLPETEGLARIPASRQ</sequence>
<dbReference type="PRINTS" id="PR00114">
    <property type="entry name" value="STPHPHTASE"/>
</dbReference>
<dbReference type="InterPro" id="IPR004843">
    <property type="entry name" value="Calcineurin-like_PHP"/>
</dbReference>
<name>A0A4U5PD08_STECR</name>
<dbReference type="PANTHER" id="PTHR11668:SF491">
    <property type="entry name" value="SERINE_THREONINE-PROTEIN PHOSPHATASE"/>
    <property type="match status" value="1"/>
</dbReference>
<dbReference type="InterPro" id="IPR006186">
    <property type="entry name" value="Ser/Thr-sp_prot-phosphatase"/>
</dbReference>